<dbReference type="EMBL" id="JBHVBU010000023">
    <property type="protein sequence ID" value="MFE7963554.1"/>
    <property type="molecule type" value="Genomic_DNA"/>
</dbReference>
<organism evidence="1 2">
    <name type="scientific">Streptomyces cellulosae</name>
    <dbReference type="NCBI Taxonomy" id="1968"/>
    <lineage>
        <taxon>Bacteria</taxon>
        <taxon>Bacillati</taxon>
        <taxon>Actinomycetota</taxon>
        <taxon>Actinomycetes</taxon>
        <taxon>Kitasatosporales</taxon>
        <taxon>Streptomycetaceae</taxon>
        <taxon>Streptomyces</taxon>
    </lineage>
</organism>
<sequence>LGRRTGSTRSCCPDTVEDVDAVVRTRDGKGWTASSMTPRKIAEVLEARAAGGASGDGPHLRIHEEGLLSRRPVHTPEGAPCEQGAPSVSRLPGWSWCGPVTLSR</sequence>
<comment type="caution">
    <text evidence="1">The sequence shown here is derived from an EMBL/GenBank/DDBJ whole genome shotgun (WGS) entry which is preliminary data.</text>
</comment>
<gene>
    <name evidence="1" type="ORF">ACFU0X_10935</name>
</gene>
<proteinExistence type="predicted"/>
<evidence type="ECO:0000313" key="2">
    <source>
        <dbReference type="Proteomes" id="UP001600650"/>
    </source>
</evidence>
<protein>
    <submittedName>
        <fullName evidence="1">Uncharacterized protein</fullName>
    </submittedName>
</protein>
<evidence type="ECO:0000313" key="1">
    <source>
        <dbReference type="EMBL" id="MFE7963554.1"/>
    </source>
</evidence>
<name>A0ABW6JHD1_STRCE</name>
<dbReference type="Proteomes" id="UP001600650">
    <property type="component" value="Unassembled WGS sequence"/>
</dbReference>
<reference evidence="1 2" key="1">
    <citation type="submission" date="2024-09" db="EMBL/GenBank/DDBJ databases">
        <title>The Natural Products Discovery Center: Release of the First 8490 Sequenced Strains for Exploring Actinobacteria Biosynthetic Diversity.</title>
        <authorList>
            <person name="Kalkreuter E."/>
            <person name="Kautsar S.A."/>
            <person name="Yang D."/>
            <person name="Bader C.D."/>
            <person name="Teijaro C.N."/>
            <person name="Fluegel L."/>
            <person name="Davis C.M."/>
            <person name="Simpson J.R."/>
            <person name="Lauterbach L."/>
            <person name="Steele A.D."/>
            <person name="Gui C."/>
            <person name="Meng S."/>
            <person name="Li G."/>
            <person name="Viehrig K."/>
            <person name="Ye F."/>
            <person name="Su P."/>
            <person name="Kiefer A.F."/>
            <person name="Nichols A."/>
            <person name="Cepeda A.J."/>
            <person name="Yan W."/>
            <person name="Fan B."/>
            <person name="Jiang Y."/>
            <person name="Adhikari A."/>
            <person name="Zheng C.-J."/>
            <person name="Schuster L."/>
            <person name="Cowan T.M."/>
            <person name="Smanski M.J."/>
            <person name="Chevrette M.G."/>
            <person name="De Carvalho L.P.S."/>
            <person name="Shen B."/>
        </authorList>
    </citation>
    <scope>NUCLEOTIDE SEQUENCE [LARGE SCALE GENOMIC DNA]</scope>
    <source>
        <strain evidence="1 2">NPDC057399</strain>
    </source>
</reference>
<accession>A0ABW6JHD1</accession>
<keyword evidence="2" id="KW-1185">Reference proteome</keyword>
<feature type="non-terminal residue" evidence="1">
    <location>
        <position position="1"/>
    </location>
</feature>